<organism evidence="3 4">
    <name type="scientific">Shewanella maritima</name>
    <dbReference type="NCBI Taxonomy" id="2520507"/>
    <lineage>
        <taxon>Bacteria</taxon>
        <taxon>Pseudomonadati</taxon>
        <taxon>Pseudomonadota</taxon>
        <taxon>Gammaproteobacteria</taxon>
        <taxon>Alteromonadales</taxon>
        <taxon>Shewanellaceae</taxon>
        <taxon>Shewanella</taxon>
    </lineage>
</organism>
<sequence length="288" mass="32316">MQWNLLQCQSSKDVQANLSFIESQLKQLPREPDEPQLVVLPECSLLFGGHESEQLKYAGSQDDNPLADALSKLAKQYQVYLIAGTIPYKAEPPQNADTADNAKSKVYSRCYAFDDKGQTLGHYDKIHLFDVEVADGTRSYRESDTFAAGERITVIDTPFGKIGLAICYDLRFADLFRALRLQGADIIVLPSAFTKVTGQAHWQILLQARAIETQCYLLGANQWGAHNQGSRETYGHSMIVDPWGNVVAVKPEQTGWLQARIDMSEMKKIRQNMPVLGHNRFIEPKLTP</sequence>
<dbReference type="AlphaFoldDB" id="A0A411PHD0"/>
<reference evidence="3 4" key="1">
    <citation type="submission" date="2019-02" db="EMBL/GenBank/DDBJ databases">
        <title>Shewanella sp. D4-2 isolated from Dokdo Island.</title>
        <authorList>
            <person name="Baek K."/>
        </authorList>
    </citation>
    <scope>NUCLEOTIDE SEQUENCE [LARGE SCALE GENOMIC DNA]</scope>
    <source>
        <strain evidence="3 4">D4-2</strain>
    </source>
</reference>
<dbReference type="SUPFAM" id="SSF56317">
    <property type="entry name" value="Carbon-nitrogen hydrolase"/>
    <property type="match status" value="1"/>
</dbReference>
<dbReference type="PANTHER" id="PTHR23088:SF27">
    <property type="entry name" value="DEAMINATED GLUTATHIONE AMIDASE"/>
    <property type="match status" value="1"/>
</dbReference>
<keyword evidence="4" id="KW-1185">Reference proteome</keyword>
<accession>A0A411PHD0</accession>
<name>A0A411PHD0_9GAMM</name>
<dbReference type="PANTHER" id="PTHR23088">
    <property type="entry name" value="NITRILASE-RELATED"/>
    <property type="match status" value="1"/>
</dbReference>
<dbReference type="Proteomes" id="UP000291106">
    <property type="component" value="Chromosome"/>
</dbReference>
<feature type="domain" description="CN hydrolase" evidence="2">
    <location>
        <begin position="1"/>
        <end position="263"/>
    </location>
</feature>
<dbReference type="InterPro" id="IPR036526">
    <property type="entry name" value="C-N_Hydrolase_sf"/>
</dbReference>
<dbReference type="EMBL" id="CP036200">
    <property type="protein sequence ID" value="QBF82770.1"/>
    <property type="molecule type" value="Genomic_DNA"/>
</dbReference>
<gene>
    <name evidence="3" type="ORF">EXU30_08765</name>
</gene>
<dbReference type="RefSeq" id="WP_130599229.1">
    <property type="nucleotide sequence ID" value="NZ_CP036200.1"/>
</dbReference>
<proteinExistence type="predicted"/>
<evidence type="ECO:0000256" key="1">
    <source>
        <dbReference type="ARBA" id="ARBA00022801"/>
    </source>
</evidence>
<dbReference type="OrthoDB" id="9811121at2"/>
<dbReference type="Pfam" id="PF00795">
    <property type="entry name" value="CN_hydrolase"/>
    <property type="match status" value="1"/>
</dbReference>
<dbReference type="GO" id="GO:0016811">
    <property type="term" value="F:hydrolase activity, acting on carbon-nitrogen (but not peptide) bonds, in linear amides"/>
    <property type="evidence" value="ECO:0007669"/>
    <property type="project" value="InterPro"/>
</dbReference>
<dbReference type="InterPro" id="IPR003010">
    <property type="entry name" value="C-N_Hydrolase"/>
</dbReference>
<evidence type="ECO:0000259" key="2">
    <source>
        <dbReference type="PROSITE" id="PS50263"/>
    </source>
</evidence>
<dbReference type="KEGG" id="smai:EXU30_08765"/>
<evidence type="ECO:0000313" key="4">
    <source>
        <dbReference type="Proteomes" id="UP000291106"/>
    </source>
</evidence>
<dbReference type="InterPro" id="IPR045254">
    <property type="entry name" value="Nit1/2_C-N_Hydrolase"/>
</dbReference>
<dbReference type="PROSITE" id="PS50263">
    <property type="entry name" value="CN_HYDROLASE"/>
    <property type="match status" value="1"/>
</dbReference>
<protein>
    <submittedName>
        <fullName evidence="3">Carbon-nitrogen hydrolase family protein</fullName>
    </submittedName>
</protein>
<keyword evidence="1 3" id="KW-0378">Hydrolase</keyword>
<dbReference type="CDD" id="cd07572">
    <property type="entry name" value="nit"/>
    <property type="match status" value="1"/>
</dbReference>
<dbReference type="Gene3D" id="3.60.110.10">
    <property type="entry name" value="Carbon-nitrogen hydrolase"/>
    <property type="match status" value="1"/>
</dbReference>
<evidence type="ECO:0000313" key="3">
    <source>
        <dbReference type="EMBL" id="QBF82770.1"/>
    </source>
</evidence>